<reference evidence="3" key="1">
    <citation type="journal article" date="2020" name="Stud. Mycol.">
        <title>101 Dothideomycetes genomes: A test case for predicting lifestyles and emergence of pathogens.</title>
        <authorList>
            <person name="Haridas S."/>
            <person name="Albert R."/>
            <person name="Binder M."/>
            <person name="Bloem J."/>
            <person name="LaButti K."/>
            <person name="Salamov A."/>
            <person name="Andreopoulos B."/>
            <person name="Baker S."/>
            <person name="Barry K."/>
            <person name="Bills G."/>
            <person name="Bluhm B."/>
            <person name="Cannon C."/>
            <person name="Castanera R."/>
            <person name="Culley D."/>
            <person name="Daum C."/>
            <person name="Ezra D."/>
            <person name="Gonzalez J."/>
            <person name="Henrissat B."/>
            <person name="Kuo A."/>
            <person name="Liang C."/>
            <person name="Lipzen A."/>
            <person name="Lutzoni F."/>
            <person name="Magnuson J."/>
            <person name="Mondo S."/>
            <person name="Nolan M."/>
            <person name="Ohm R."/>
            <person name="Pangilinan J."/>
            <person name="Park H.-J."/>
            <person name="Ramirez L."/>
            <person name="Alfaro M."/>
            <person name="Sun H."/>
            <person name="Tritt A."/>
            <person name="Yoshinaga Y."/>
            <person name="Zwiers L.-H."/>
            <person name="Turgeon B."/>
            <person name="Goodwin S."/>
            <person name="Spatafora J."/>
            <person name="Crous P."/>
            <person name="Grigoriev I."/>
        </authorList>
    </citation>
    <scope>NUCLEOTIDE SEQUENCE [LARGE SCALE GENOMIC DNA]</scope>
    <source>
        <strain evidence="3">CECT 20119</strain>
    </source>
</reference>
<feature type="compositionally biased region" description="Low complexity" evidence="1">
    <location>
        <begin position="136"/>
        <end position="148"/>
    </location>
</feature>
<accession>A0A6A6G0C1</accession>
<dbReference type="GO" id="GO:0006338">
    <property type="term" value="P:chromatin remodeling"/>
    <property type="evidence" value="ECO:0007669"/>
    <property type="project" value="InterPro"/>
</dbReference>
<organism evidence="2 3">
    <name type="scientific">Elsinoe ampelina</name>
    <dbReference type="NCBI Taxonomy" id="302913"/>
    <lineage>
        <taxon>Eukaryota</taxon>
        <taxon>Fungi</taxon>
        <taxon>Dikarya</taxon>
        <taxon>Ascomycota</taxon>
        <taxon>Pezizomycotina</taxon>
        <taxon>Dothideomycetes</taxon>
        <taxon>Dothideomycetidae</taxon>
        <taxon>Myriangiales</taxon>
        <taxon>Elsinoaceae</taxon>
        <taxon>Elsinoe</taxon>
    </lineage>
</organism>
<dbReference type="EMBL" id="ML992521">
    <property type="protein sequence ID" value="KAF2219083.1"/>
    <property type="molecule type" value="Genomic_DNA"/>
</dbReference>
<dbReference type="AlphaFoldDB" id="A0A6A6G0C1"/>
<dbReference type="PANTHER" id="PTHR28061:SF1">
    <property type="entry name" value="INO80 COMPLEX SUBUNIT 4"/>
    <property type="match status" value="1"/>
</dbReference>
<sequence>MSATTMTSSTPAKNSSKTPKQSKRITLRLRPELLSKFPSDSSPKEQDSSTTSQLGTPKVDHTDKASESNGTPMPASIAEDTPDPEAIKKKGPGARAGIKRTASSAAIDGAPKPKGRPGPKKKPRLADGTIDRSGDAAKPVAPTTTTAAHKLNPKANTGAINANLRALDRTGKPCRKWDRKGFALKSFTGVNWAIGSWSAPTRASSTFSGDVKSDSSSTGDVKPTLDSSAVPSDSSRSGDHTTLPMNGIESSPAPIPV</sequence>
<dbReference type="GO" id="GO:0031011">
    <property type="term" value="C:Ino80 complex"/>
    <property type="evidence" value="ECO:0007669"/>
    <property type="project" value="InterPro"/>
</dbReference>
<evidence type="ECO:0000313" key="3">
    <source>
        <dbReference type="Proteomes" id="UP000799538"/>
    </source>
</evidence>
<feature type="compositionally biased region" description="Low complexity" evidence="1">
    <location>
        <begin position="1"/>
        <end position="10"/>
    </location>
</feature>
<dbReference type="Pfam" id="PF08193">
    <property type="entry name" value="INO80_Ies4"/>
    <property type="match status" value="1"/>
</dbReference>
<keyword evidence="3" id="KW-1185">Reference proteome</keyword>
<proteinExistence type="predicted"/>
<feature type="compositionally biased region" description="Basic residues" evidence="1">
    <location>
        <begin position="113"/>
        <end position="123"/>
    </location>
</feature>
<feature type="region of interest" description="Disordered" evidence="1">
    <location>
        <begin position="200"/>
        <end position="257"/>
    </location>
</feature>
<protein>
    <submittedName>
        <fullName evidence="2">INO80 complex, subunit Ies4</fullName>
    </submittedName>
</protein>
<gene>
    <name evidence="2" type="ORF">BDZ85DRAFT_269319</name>
</gene>
<dbReference type="PANTHER" id="PTHR28061">
    <property type="entry name" value="INO EIGHTY SUBUNIT 4"/>
    <property type="match status" value="1"/>
</dbReference>
<dbReference type="Proteomes" id="UP000799538">
    <property type="component" value="Unassembled WGS sequence"/>
</dbReference>
<dbReference type="InterPro" id="IPR013175">
    <property type="entry name" value="INO80_su_Ies4"/>
</dbReference>
<feature type="compositionally biased region" description="Polar residues" evidence="1">
    <location>
        <begin position="200"/>
        <end position="219"/>
    </location>
</feature>
<name>A0A6A6G0C1_9PEZI</name>
<feature type="compositionally biased region" description="Low complexity" evidence="1">
    <location>
        <begin position="226"/>
        <end position="235"/>
    </location>
</feature>
<dbReference type="OrthoDB" id="4093188at2759"/>
<evidence type="ECO:0000313" key="2">
    <source>
        <dbReference type="EMBL" id="KAF2219083.1"/>
    </source>
</evidence>
<feature type="region of interest" description="Disordered" evidence="1">
    <location>
        <begin position="1"/>
        <end position="159"/>
    </location>
</feature>
<evidence type="ECO:0000256" key="1">
    <source>
        <dbReference type="SAM" id="MobiDB-lite"/>
    </source>
</evidence>